<organism evidence="1 2">
    <name type="scientific">Nelumbo nucifera</name>
    <name type="common">Sacred lotus</name>
    <dbReference type="NCBI Taxonomy" id="4432"/>
    <lineage>
        <taxon>Eukaryota</taxon>
        <taxon>Viridiplantae</taxon>
        <taxon>Streptophyta</taxon>
        <taxon>Embryophyta</taxon>
        <taxon>Tracheophyta</taxon>
        <taxon>Spermatophyta</taxon>
        <taxon>Magnoliopsida</taxon>
        <taxon>Proteales</taxon>
        <taxon>Nelumbonaceae</taxon>
        <taxon>Nelumbo</taxon>
    </lineage>
</organism>
<proteinExistence type="predicted"/>
<protein>
    <submittedName>
        <fullName evidence="1">Uncharacterized protein</fullName>
    </submittedName>
</protein>
<accession>A0A822Y9S1</accession>
<gene>
    <name evidence="1" type="ORF">HUJ06_029779</name>
</gene>
<dbReference type="EMBL" id="DUZY01000002">
    <property type="protein sequence ID" value="DAD28311.1"/>
    <property type="molecule type" value="Genomic_DNA"/>
</dbReference>
<evidence type="ECO:0000313" key="1">
    <source>
        <dbReference type="EMBL" id="DAD28311.1"/>
    </source>
</evidence>
<dbReference type="PANTHER" id="PTHR34222:SF99">
    <property type="entry name" value="PROTEIN, PUTATIVE-RELATED"/>
    <property type="match status" value="1"/>
</dbReference>
<comment type="caution">
    <text evidence="1">The sequence shown here is derived from an EMBL/GenBank/DDBJ whole genome shotgun (WGS) entry which is preliminary data.</text>
</comment>
<reference evidence="1 2" key="1">
    <citation type="journal article" date="2020" name="Mol. Biol. Evol.">
        <title>Distinct Expression and Methylation Patterns for Genes with Different Fates following a Single Whole-Genome Duplication in Flowering Plants.</title>
        <authorList>
            <person name="Shi T."/>
            <person name="Rahmani R.S."/>
            <person name="Gugger P.F."/>
            <person name="Wang M."/>
            <person name="Li H."/>
            <person name="Zhang Y."/>
            <person name="Li Z."/>
            <person name="Wang Q."/>
            <person name="Van de Peer Y."/>
            <person name="Marchal K."/>
            <person name="Chen J."/>
        </authorList>
    </citation>
    <scope>NUCLEOTIDE SEQUENCE [LARGE SCALE GENOMIC DNA]</scope>
    <source>
        <tissue evidence="1">Leaf</tissue>
    </source>
</reference>
<keyword evidence="2" id="KW-1185">Reference proteome</keyword>
<name>A0A822Y9S1_NELNU</name>
<dbReference type="PANTHER" id="PTHR34222">
    <property type="entry name" value="GAG_PRE-INTEGRS DOMAIN-CONTAINING PROTEIN"/>
    <property type="match status" value="1"/>
</dbReference>
<dbReference type="AlphaFoldDB" id="A0A822Y9S1"/>
<sequence>MFVKAPMGRGNHKKSNYNNKKNEKYEKLFCDHCNMGSHTRDTCFKLHGYPEWYKELKEQRGKVTGGRNVANMADNPLDVNMDRVAGKTTDQQVSLLEMIQ</sequence>
<evidence type="ECO:0000313" key="2">
    <source>
        <dbReference type="Proteomes" id="UP000607653"/>
    </source>
</evidence>
<dbReference type="Proteomes" id="UP000607653">
    <property type="component" value="Unassembled WGS sequence"/>
</dbReference>